<dbReference type="Pfam" id="PF03466">
    <property type="entry name" value="LysR_substrate"/>
    <property type="match status" value="1"/>
</dbReference>
<dbReference type="GO" id="GO:0003700">
    <property type="term" value="F:DNA-binding transcription factor activity"/>
    <property type="evidence" value="ECO:0007669"/>
    <property type="project" value="InterPro"/>
</dbReference>
<comment type="caution">
    <text evidence="6">The sequence shown here is derived from an EMBL/GenBank/DDBJ whole genome shotgun (WGS) entry which is preliminary data.</text>
</comment>
<name>A0A0F3KMT2_9GAMM</name>
<dbReference type="Proteomes" id="UP000033651">
    <property type="component" value="Unassembled WGS sequence"/>
</dbReference>
<reference evidence="6 7" key="1">
    <citation type="submission" date="2015-03" db="EMBL/GenBank/DDBJ databases">
        <title>Draft genome sequence of Luteibacter yeojuensis strain SU11.</title>
        <authorList>
            <person name="Sulaiman J."/>
            <person name="Priya K."/>
            <person name="Chan K.-G."/>
        </authorList>
    </citation>
    <scope>NUCLEOTIDE SEQUENCE [LARGE SCALE GENOMIC DNA]</scope>
    <source>
        <strain evidence="6 7">SU11</strain>
    </source>
</reference>
<keyword evidence="4" id="KW-0804">Transcription</keyword>
<evidence type="ECO:0000313" key="6">
    <source>
        <dbReference type="EMBL" id="KJV32513.1"/>
    </source>
</evidence>
<dbReference type="InterPro" id="IPR036388">
    <property type="entry name" value="WH-like_DNA-bd_sf"/>
</dbReference>
<dbReference type="EMBL" id="JZRB01000025">
    <property type="protein sequence ID" value="KJV32513.1"/>
    <property type="molecule type" value="Genomic_DNA"/>
</dbReference>
<dbReference type="AlphaFoldDB" id="A0A0F3KMT2"/>
<evidence type="ECO:0000313" key="7">
    <source>
        <dbReference type="Proteomes" id="UP000033651"/>
    </source>
</evidence>
<dbReference type="InterPro" id="IPR058163">
    <property type="entry name" value="LysR-type_TF_proteobact-type"/>
</dbReference>
<dbReference type="OrthoDB" id="9810065at2"/>
<evidence type="ECO:0000256" key="3">
    <source>
        <dbReference type="ARBA" id="ARBA00023125"/>
    </source>
</evidence>
<keyword evidence="7" id="KW-1185">Reference proteome</keyword>
<dbReference type="InterPro" id="IPR036390">
    <property type="entry name" value="WH_DNA-bd_sf"/>
</dbReference>
<comment type="similarity">
    <text evidence="1">Belongs to the LysR transcriptional regulatory family.</text>
</comment>
<keyword evidence="3" id="KW-0238">DNA-binding</keyword>
<evidence type="ECO:0000256" key="4">
    <source>
        <dbReference type="ARBA" id="ARBA00023163"/>
    </source>
</evidence>
<sequence length="314" mass="34184">MSKLPDFEGLALFAKVAECRSYAGAARDLDLSVATVSRAVARLESRLGARVFNRTSRQLALTAFGSALLERATRLYCDAEEAEALAREQSASPRGTVRLAVPMAFGMRWVAPTIPGLLERYPDLSLDLHLSDAPVDLIGDGFDAALRIAVLPDSSLAARRLCTVSRFIVAAPAYLAAHGTPRHPRDLDPAHCLAYALRAGSDVWRFRKGGKDAVVHPMGRLRVTNSDALLPVLLAGQAVAELPEFIAGEYLRDGRLVALMPDWKQAMGGLYFVSPTTRHRPAKVEAVANYFAEVLAQPAWQWNENHAKDTKSAK</sequence>
<dbReference type="SUPFAM" id="SSF53850">
    <property type="entry name" value="Periplasmic binding protein-like II"/>
    <property type="match status" value="1"/>
</dbReference>
<proteinExistence type="inferred from homology"/>
<dbReference type="RefSeq" id="WP_045829878.1">
    <property type="nucleotide sequence ID" value="NZ_JZRB01000025.1"/>
</dbReference>
<gene>
    <name evidence="6" type="ORF">VI08_12310</name>
</gene>
<dbReference type="GO" id="GO:0006351">
    <property type="term" value="P:DNA-templated transcription"/>
    <property type="evidence" value="ECO:0007669"/>
    <property type="project" value="TreeGrafter"/>
</dbReference>
<dbReference type="SUPFAM" id="SSF46785">
    <property type="entry name" value="Winged helix' DNA-binding domain"/>
    <property type="match status" value="1"/>
</dbReference>
<dbReference type="Gene3D" id="3.40.190.290">
    <property type="match status" value="1"/>
</dbReference>
<dbReference type="FunFam" id="1.10.10.10:FF:000001">
    <property type="entry name" value="LysR family transcriptional regulator"/>
    <property type="match status" value="1"/>
</dbReference>
<dbReference type="GO" id="GO:0043565">
    <property type="term" value="F:sequence-specific DNA binding"/>
    <property type="evidence" value="ECO:0007669"/>
    <property type="project" value="TreeGrafter"/>
</dbReference>
<dbReference type="InterPro" id="IPR000847">
    <property type="entry name" value="LysR_HTH_N"/>
</dbReference>
<evidence type="ECO:0000256" key="1">
    <source>
        <dbReference type="ARBA" id="ARBA00009437"/>
    </source>
</evidence>
<accession>A0A0F3KMT2</accession>
<organism evidence="6 7">
    <name type="scientific">Luteibacter yeojuensis</name>
    <dbReference type="NCBI Taxonomy" id="345309"/>
    <lineage>
        <taxon>Bacteria</taxon>
        <taxon>Pseudomonadati</taxon>
        <taxon>Pseudomonadota</taxon>
        <taxon>Gammaproteobacteria</taxon>
        <taxon>Lysobacterales</taxon>
        <taxon>Rhodanobacteraceae</taxon>
        <taxon>Luteibacter</taxon>
    </lineage>
</organism>
<evidence type="ECO:0000256" key="2">
    <source>
        <dbReference type="ARBA" id="ARBA00023015"/>
    </source>
</evidence>
<feature type="domain" description="HTH lysR-type" evidence="5">
    <location>
        <begin position="5"/>
        <end position="62"/>
    </location>
</feature>
<dbReference type="PANTHER" id="PTHR30537:SF5">
    <property type="entry name" value="HTH-TYPE TRANSCRIPTIONAL ACTIVATOR TTDR-RELATED"/>
    <property type="match status" value="1"/>
</dbReference>
<dbReference type="Gene3D" id="1.10.10.10">
    <property type="entry name" value="Winged helix-like DNA-binding domain superfamily/Winged helix DNA-binding domain"/>
    <property type="match status" value="1"/>
</dbReference>
<keyword evidence="2" id="KW-0805">Transcription regulation</keyword>
<evidence type="ECO:0000259" key="5">
    <source>
        <dbReference type="PROSITE" id="PS50931"/>
    </source>
</evidence>
<dbReference type="PATRIC" id="fig|345309.4.peg.1806"/>
<dbReference type="InterPro" id="IPR005119">
    <property type="entry name" value="LysR_subst-bd"/>
</dbReference>
<dbReference type="Pfam" id="PF00126">
    <property type="entry name" value="HTH_1"/>
    <property type="match status" value="1"/>
</dbReference>
<protein>
    <submittedName>
        <fullName evidence="6">LysR family transcriptional regulator</fullName>
    </submittedName>
</protein>
<dbReference type="PANTHER" id="PTHR30537">
    <property type="entry name" value="HTH-TYPE TRANSCRIPTIONAL REGULATOR"/>
    <property type="match status" value="1"/>
</dbReference>
<dbReference type="PROSITE" id="PS50931">
    <property type="entry name" value="HTH_LYSR"/>
    <property type="match status" value="1"/>
</dbReference>
<dbReference type="CDD" id="cd08422">
    <property type="entry name" value="PBP2_CrgA_like"/>
    <property type="match status" value="1"/>
</dbReference>